<dbReference type="Proteomes" id="UP000807342">
    <property type="component" value="Unassembled WGS sequence"/>
</dbReference>
<dbReference type="EMBL" id="MU152420">
    <property type="protein sequence ID" value="KAF9440577.1"/>
    <property type="molecule type" value="Genomic_DNA"/>
</dbReference>
<keyword evidence="1" id="KW-0812">Transmembrane</keyword>
<feature type="transmembrane region" description="Helical" evidence="1">
    <location>
        <begin position="26"/>
        <end position="48"/>
    </location>
</feature>
<organism evidence="2 3">
    <name type="scientific">Macrolepiota fuliginosa MF-IS2</name>
    <dbReference type="NCBI Taxonomy" id="1400762"/>
    <lineage>
        <taxon>Eukaryota</taxon>
        <taxon>Fungi</taxon>
        <taxon>Dikarya</taxon>
        <taxon>Basidiomycota</taxon>
        <taxon>Agaricomycotina</taxon>
        <taxon>Agaricomycetes</taxon>
        <taxon>Agaricomycetidae</taxon>
        <taxon>Agaricales</taxon>
        <taxon>Agaricineae</taxon>
        <taxon>Agaricaceae</taxon>
        <taxon>Macrolepiota</taxon>
    </lineage>
</organism>
<comment type="caution">
    <text evidence="2">The sequence shown here is derived from an EMBL/GenBank/DDBJ whole genome shotgun (WGS) entry which is preliminary data.</text>
</comment>
<protein>
    <submittedName>
        <fullName evidence="2">Uncharacterized protein</fullName>
    </submittedName>
</protein>
<name>A0A9P5WZG7_9AGAR</name>
<sequence>MTDGHFHPSYLTTELVKLMVSVTHAFYHPLFCSLSCIASCIQQIIIFISYQKHGFEQSSVLLKVRSGSCNRFLSSQFQRRGCITEGAM</sequence>
<proteinExistence type="predicted"/>
<keyword evidence="3" id="KW-1185">Reference proteome</keyword>
<accession>A0A9P5WZG7</accession>
<gene>
    <name evidence="2" type="ORF">P691DRAFT_93386</name>
</gene>
<evidence type="ECO:0000313" key="3">
    <source>
        <dbReference type="Proteomes" id="UP000807342"/>
    </source>
</evidence>
<evidence type="ECO:0000313" key="2">
    <source>
        <dbReference type="EMBL" id="KAF9440577.1"/>
    </source>
</evidence>
<dbReference type="AlphaFoldDB" id="A0A9P5WZG7"/>
<reference evidence="2" key="1">
    <citation type="submission" date="2020-11" db="EMBL/GenBank/DDBJ databases">
        <authorList>
            <consortium name="DOE Joint Genome Institute"/>
            <person name="Ahrendt S."/>
            <person name="Riley R."/>
            <person name="Andreopoulos W."/>
            <person name="Labutti K."/>
            <person name="Pangilinan J."/>
            <person name="Ruiz-Duenas F.J."/>
            <person name="Barrasa J.M."/>
            <person name="Sanchez-Garcia M."/>
            <person name="Camarero S."/>
            <person name="Miyauchi S."/>
            <person name="Serrano A."/>
            <person name="Linde D."/>
            <person name="Babiker R."/>
            <person name="Drula E."/>
            <person name="Ayuso-Fernandez I."/>
            <person name="Pacheco R."/>
            <person name="Padilla G."/>
            <person name="Ferreira P."/>
            <person name="Barriuso J."/>
            <person name="Kellner H."/>
            <person name="Castanera R."/>
            <person name="Alfaro M."/>
            <person name="Ramirez L."/>
            <person name="Pisabarro A.G."/>
            <person name="Kuo A."/>
            <person name="Tritt A."/>
            <person name="Lipzen A."/>
            <person name="He G."/>
            <person name="Yan M."/>
            <person name="Ng V."/>
            <person name="Cullen D."/>
            <person name="Martin F."/>
            <person name="Rosso M.-N."/>
            <person name="Henrissat B."/>
            <person name="Hibbett D."/>
            <person name="Martinez A.T."/>
            <person name="Grigoriev I.V."/>
        </authorList>
    </citation>
    <scope>NUCLEOTIDE SEQUENCE</scope>
    <source>
        <strain evidence="2">MF-IS2</strain>
    </source>
</reference>
<evidence type="ECO:0000256" key="1">
    <source>
        <dbReference type="SAM" id="Phobius"/>
    </source>
</evidence>
<keyword evidence="1" id="KW-1133">Transmembrane helix</keyword>
<keyword evidence="1" id="KW-0472">Membrane</keyword>